<evidence type="ECO:0000256" key="1">
    <source>
        <dbReference type="ARBA" id="ARBA00001936"/>
    </source>
</evidence>
<keyword evidence="3" id="KW-0479">Metal-binding</keyword>
<dbReference type="VEuPathDB" id="FungiDB:P170DRAFT_352409"/>
<reference evidence="8 9" key="1">
    <citation type="submission" date="2016-12" db="EMBL/GenBank/DDBJ databases">
        <title>The genomes of Aspergillus section Nigri reveals drivers in fungal speciation.</title>
        <authorList>
            <consortium name="DOE Joint Genome Institute"/>
            <person name="Vesth T.C."/>
            <person name="Nybo J."/>
            <person name="Theobald S."/>
            <person name="Brandl J."/>
            <person name="Frisvad J.C."/>
            <person name="Nielsen K.F."/>
            <person name="Lyhne E.K."/>
            <person name="Kogle M.E."/>
            <person name="Kuo A."/>
            <person name="Riley R."/>
            <person name="Clum A."/>
            <person name="Nolan M."/>
            <person name="Lipzen A."/>
            <person name="Salamov A."/>
            <person name="Henrissat B."/>
            <person name="Wiebenga A."/>
            <person name="De Vries R.P."/>
            <person name="Grigoriev I.V."/>
            <person name="Mortensen U.H."/>
            <person name="Andersen M.R."/>
            <person name="Baker S.E."/>
        </authorList>
    </citation>
    <scope>NUCLEOTIDE SEQUENCE [LARGE SCALE GENOMIC DNA]</scope>
    <source>
        <strain evidence="8 9">IBT 23096</strain>
    </source>
</reference>
<dbReference type="PANTHER" id="PTHR12992:SF24">
    <property type="entry name" value="PEROXISOMAL COENZYME A DIPHOSPHATASE NUDT7"/>
    <property type="match status" value="1"/>
</dbReference>
<dbReference type="AlphaFoldDB" id="A0A2I2GIH7"/>
<dbReference type="OrthoDB" id="206213at2759"/>
<dbReference type="Gene3D" id="3.90.79.10">
    <property type="entry name" value="Nucleoside Triphosphate Pyrophosphohydrolase"/>
    <property type="match status" value="1"/>
</dbReference>
<evidence type="ECO:0000256" key="4">
    <source>
        <dbReference type="ARBA" id="ARBA00022801"/>
    </source>
</evidence>
<dbReference type="RefSeq" id="XP_024707975.1">
    <property type="nucleotide sequence ID" value="XM_024843920.1"/>
</dbReference>
<keyword evidence="4" id="KW-0378">Hydrolase</keyword>
<comment type="cofactor">
    <cofactor evidence="2">
        <name>Mg(2+)</name>
        <dbReference type="ChEBI" id="CHEBI:18420"/>
    </cofactor>
</comment>
<dbReference type="GO" id="GO:0015938">
    <property type="term" value="P:coenzyme A catabolic process"/>
    <property type="evidence" value="ECO:0007669"/>
    <property type="project" value="TreeGrafter"/>
</dbReference>
<evidence type="ECO:0000256" key="5">
    <source>
        <dbReference type="ARBA" id="ARBA00022842"/>
    </source>
</evidence>
<accession>A0A2I2GIH7</accession>
<keyword evidence="5" id="KW-0460">Magnesium</keyword>
<evidence type="ECO:0000313" key="8">
    <source>
        <dbReference type="EMBL" id="PLB52673.1"/>
    </source>
</evidence>
<keyword evidence="9" id="KW-1185">Reference proteome</keyword>
<gene>
    <name evidence="8" type="ORF">P170DRAFT_352409</name>
</gene>
<evidence type="ECO:0000256" key="6">
    <source>
        <dbReference type="ARBA" id="ARBA00023211"/>
    </source>
</evidence>
<dbReference type="PROSITE" id="PS51462">
    <property type="entry name" value="NUDIX"/>
    <property type="match status" value="1"/>
</dbReference>
<dbReference type="Pfam" id="PF00293">
    <property type="entry name" value="NUDIX"/>
    <property type="match status" value="1"/>
</dbReference>
<dbReference type="CDD" id="cd03426">
    <property type="entry name" value="NUDIX_CoAse_Nudt7"/>
    <property type="match status" value="1"/>
</dbReference>
<dbReference type="PANTHER" id="PTHR12992">
    <property type="entry name" value="NUDIX HYDROLASE"/>
    <property type="match status" value="1"/>
</dbReference>
<sequence length="343" mass="38522">MRGSRLISFLSITRSFSTHRPLGLAQKMPRLNPASQKAIDRLRAYKPPATSYDLVPLSRRAAVLVLLYADSKGDLRVVLTMRAKTLSSYAGQAALPGGRADSVEETPFQTARREALEEIGLADIGQALPHPFSVEHLCEFPANLARTELVVRPCVALLHSYDETTNSNADPEVSLIPKLDAREVAAVFTAPFSNFLSLKDGEDWVVGDGGSAVQPEDWYQGAWTEWHQSNWRMHQFFVPIRPEAVVKPRARTRFEHLKAAFSELEEKEKAGEVVRYRVWGMTARMLVDVARVAYDREPAFEHNSHLGDEEMIARLRRMGRLSPIRKSGDVLTREDMEKAAKLS</sequence>
<comment type="cofactor">
    <cofactor evidence="1">
        <name>Mn(2+)</name>
        <dbReference type="ChEBI" id="CHEBI:29035"/>
    </cofactor>
</comment>
<dbReference type="InterPro" id="IPR000086">
    <property type="entry name" value="NUDIX_hydrolase_dom"/>
</dbReference>
<dbReference type="GO" id="GO:0046872">
    <property type="term" value="F:metal ion binding"/>
    <property type="evidence" value="ECO:0007669"/>
    <property type="project" value="UniProtKB-KW"/>
</dbReference>
<name>A0A2I2GIH7_9EURO</name>
<comment type="caution">
    <text evidence="8">The sequence shown here is derived from an EMBL/GenBank/DDBJ whole genome shotgun (WGS) entry which is preliminary data.</text>
</comment>
<protein>
    <submittedName>
        <fullName evidence="8">NUDIX domain protein</fullName>
    </submittedName>
</protein>
<dbReference type="STRING" id="1392250.A0A2I2GIH7"/>
<dbReference type="InterPro" id="IPR015797">
    <property type="entry name" value="NUDIX_hydrolase-like_dom_sf"/>
</dbReference>
<dbReference type="EMBL" id="MSFO01000002">
    <property type="protein sequence ID" value="PLB52673.1"/>
    <property type="molecule type" value="Genomic_DNA"/>
</dbReference>
<evidence type="ECO:0000313" key="9">
    <source>
        <dbReference type="Proteomes" id="UP000234275"/>
    </source>
</evidence>
<dbReference type="SUPFAM" id="SSF55811">
    <property type="entry name" value="Nudix"/>
    <property type="match status" value="1"/>
</dbReference>
<evidence type="ECO:0000256" key="3">
    <source>
        <dbReference type="ARBA" id="ARBA00022723"/>
    </source>
</evidence>
<dbReference type="GO" id="GO:0010945">
    <property type="term" value="F:coenzyme A diphosphatase activity"/>
    <property type="evidence" value="ECO:0007669"/>
    <property type="project" value="InterPro"/>
</dbReference>
<dbReference type="InterPro" id="IPR045121">
    <property type="entry name" value="CoAse"/>
</dbReference>
<evidence type="ECO:0000256" key="2">
    <source>
        <dbReference type="ARBA" id="ARBA00001946"/>
    </source>
</evidence>
<feature type="domain" description="Nudix hydrolase" evidence="7">
    <location>
        <begin position="58"/>
        <end position="202"/>
    </location>
</feature>
<dbReference type="GeneID" id="36551620"/>
<evidence type="ECO:0000259" key="7">
    <source>
        <dbReference type="PROSITE" id="PS51462"/>
    </source>
</evidence>
<keyword evidence="6" id="KW-0464">Manganese</keyword>
<organism evidence="8 9">
    <name type="scientific">Aspergillus steynii IBT 23096</name>
    <dbReference type="NCBI Taxonomy" id="1392250"/>
    <lineage>
        <taxon>Eukaryota</taxon>
        <taxon>Fungi</taxon>
        <taxon>Dikarya</taxon>
        <taxon>Ascomycota</taxon>
        <taxon>Pezizomycotina</taxon>
        <taxon>Eurotiomycetes</taxon>
        <taxon>Eurotiomycetidae</taxon>
        <taxon>Eurotiales</taxon>
        <taxon>Aspergillaceae</taxon>
        <taxon>Aspergillus</taxon>
        <taxon>Aspergillus subgen. Circumdati</taxon>
    </lineage>
</organism>
<proteinExistence type="predicted"/>
<dbReference type="Proteomes" id="UP000234275">
    <property type="component" value="Unassembled WGS sequence"/>
</dbReference>